<evidence type="ECO:0000313" key="2">
    <source>
        <dbReference type="EMBL" id="NME71522.1"/>
    </source>
</evidence>
<feature type="transmembrane region" description="Helical" evidence="1">
    <location>
        <begin position="65"/>
        <end position="82"/>
    </location>
</feature>
<evidence type="ECO:0000313" key="3">
    <source>
        <dbReference type="Proteomes" id="UP000576082"/>
    </source>
</evidence>
<reference evidence="2 3" key="1">
    <citation type="submission" date="2020-04" db="EMBL/GenBank/DDBJ databases">
        <title>Flammeovirga sp. SR4, a novel species isolated from seawater.</title>
        <authorList>
            <person name="Wang X."/>
        </authorList>
    </citation>
    <scope>NUCLEOTIDE SEQUENCE [LARGE SCALE GENOMIC DNA]</scope>
    <source>
        <strain evidence="2 3">ATCC 23126</strain>
    </source>
</reference>
<name>A0A7X9RZ84_9BACT</name>
<evidence type="ECO:0008006" key="4">
    <source>
        <dbReference type="Google" id="ProtNLM"/>
    </source>
</evidence>
<organism evidence="2 3">
    <name type="scientific">Flammeovirga aprica JL-4</name>
    <dbReference type="NCBI Taxonomy" id="694437"/>
    <lineage>
        <taxon>Bacteria</taxon>
        <taxon>Pseudomonadati</taxon>
        <taxon>Bacteroidota</taxon>
        <taxon>Cytophagia</taxon>
        <taxon>Cytophagales</taxon>
        <taxon>Flammeovirgaceae</taxon>
        <taxon>Flammeovirga</taxon>
    </lineage>
</organism>
<dbReference type="RefSeq" id="WP_169659736.1">
    <property type="nucleotide sequence ID" value="NZ_JABANE010000102.1"/>
</dbReference>
<keyword evidence="1" id="KW-1133">Transmembrane helix</keyword>
<protein>
    <recommendedName>
        <fullName evidence="4">DUF4407 domain-containing protein</fullName>
    </recommendedName>
</protein>
<dbReference type="EMBL" id="JABANE010000102">
    <property type="protein sequence ID" value="NME71522.1"/>
    <property type="molecule type" value="Genomic_DNA"/>
</dbReference>
<comment type="caution">
    <text evidence="2">The sequence shown here is derived from an EMBL/GenBank/DDBJ whole genome shotgun (WGS) entry which is preliminary data.</text>
</comment>
<sequence>MKPLKLIDYSLVVVSMMYSSYVTFWFVKEYFETTPIALSISIFIVFLSHHYTFQTITFFQANKSINQYAILAVLLTSMIFYAEWNGQLLHVKDQIGLKNTTAIDAQIAQVQDMILENSKHTVKGKTNWAKYQTFLDAQKNLQLLEDRRVVLLEEITVQESEAEQTANSFRAFSVLLFVLAFLASSVQFKGYDMPKVIDQKTQKIIGLIKNGEIKNADLLVNYFNLTKEEALFLMKKHSPSQQIGF</sequence>
<feature type="transmembrane region" description="Helical" evidence="1">
    <location>
        <begin position="33"/>
        <end position="53"/>
    </location>
</feature>
<feature type="transmembrane region" description="Helical" evidence="1">
    <location>
        <begin position="7"/>
        <end position="27"/>
    </location>
</feature>
<dbReference type="Proteomes" id="UP000576082">
    <property type="component" value="Unassembled WGS sequence"/>
</dbReference>
<keyword evidence="3" id="KW-1185">Reference proteome</keyword>
<keyword evidence="1" id="KW-0812">Transmembrane</keyword>
<proteinExistence type="predicted"/>
<accession>A0A7X9RZ84</accession>
<evidence type="ECO:0000256" key="1">
    <source>
        <dbReference type="SAM" id="Phobius"/>
    </source>
</evidence>
<keyword evidence="1" id="KW-0472">Membrane</keyword>
<dbReference type="AlphaFoldDB" id="A0A7X9RZ84"/>
<gene>
    <name evidence="2" type="ORF">HHU12_26380</name>
</gene>